<evidence type="ECO:0000313" key="2">
    <source>
        <dbReference type="EMBL" id="KAJ5197255.1"/>
    </source>
</evidence>
<reference evidence="2" key="2">
    <citation type="journal article" date="2023" name="IMA Fungus">
        <title>Comparative genomic study of the Penicillium genus elucidates a diverse pangenome and 15 lateral gene transfer events.</title>
        <authorList>
            <person name="Petersen C."/>
            <person name="Sorensen T."/>
            <person name="Nielsen M.R."/>
            <person name="Sondergaard T.E."/>
            <person name="Sorensen J.L."/>
            <person name="Fitzpatrick D.A."/>
            <person name="Frisvad J.C."/>
            <person name="Nielsen K.L."/>
        </authorList>
    </citation>
    <scope>NUCLEOTIDE SEQUENCE</scope>
    <source>
        <strain evidence="2">IBT 20477</strain>
    </source>
</reference>
<keyword evidence="3" id="KW-1185">Reference proteome</keyword>
<feature type="compositionally biased region" description="Basic and acidic residues" evidence="1">
    <location>
        <begin position="52"/>
        <end position="67"/>
    </location>
</feature>
<dbReference type="EMBL" id="JAPQKQ010000005">
    <property type="protein sequence ID" value="KAJ5197255.1"/>
    <property type="molecule type" value="Genomic_DNA"/>
</dbReference>
<reference evidence="2" key="1">
    <citation type="submission" date="2022-11" db="EMBL/GenBank/DDBJ databases">
        <authorList>
            <person name="Petersen C."/>
        </authorList>
    </citation>
    <scope>NUCLEOTIDE SEQUENCE</scope>
    <source>
        <strain evidence="2">IBT 20477</strain>
    </source>
</reference>
<organism evidence="2 3">
    <name type="scientific">Penicillium cf. viridicatum</name>
    <dbReference type="NCBI Taxonomy" id="2972119"/>
    <lineage>
        <taxon>Eukaryota</taxon>
        <taxon>Fungi</taxon>
        <taxon>Dikarya</taxon>
        <taxon>Ascomycota</taxon>
        <taxon>Pezizomycotina</taxon>
        <taxon>Eurotiomycetes</taxon>
        <taxon>Eurotiomycetidae</taxon>
        <taxon>Eurotiales</taxon>
        <taxon>Aspergillaceae</taxon>
        <taxon>Penicillium</taxon>
    </lineage>
</organism>
<accession>A0A9W9JHV6</accession>
<comment type="caution">
    <text evidence="2">The sequence shown here is derived from an EMBL/GenBank/DDBJ whole genome shotgun (WGS) entry which is preliminary data.</text>
</comment>
<protein>
    <submittedName>
        <fullName evidence="2">Uncharacterized protein</fullName>
    </submittedName>
</protein>
<dbReference type="AlphaFoldDB" id="A0A9W9JHV6"/>
<feature type="compositionally biased region" description="Basic and acidic residues" evidence="1">
    <location>
        <begin position="88"/>
        <end position="104"/>
    </location>
</feature>
<name>A0A9W9JHV6_9EURO</name>
<gene>
    <name evidence="2" type="ORF">N7449_007734</name>
</gene>
<evidence type="ECO:0000313" key="3">
    <source>
        <dbReference type="Proteomes" id="UP001150942"/>
    </source>
</evidence>
<sequence length="104" mass="11761">MANAQTQSDREKYSSTIRMIPPWASEGQTTAANRAEAPRGSASPNRLPQPSFHERGRALQALHERNRSHSPNAPFPARERGPWLPWTDSKREAKKEKKKMVDVS</sequence>
<evidence type="ECO:0000256" key="1">
    <source>
        <dbReference type="SAM" id="MobiDB-lite"/>
    </source>
</evidence>
<dbReference type="Proteomes" id="UP001150942">
    <property type="component" value="Unassembled WGS sequence"/>
</dbReference>
<feature type="region of interest" description="Disordered" evidence="1">
    <location>
        <begin position="1"/>
        <end position="104"/>
    </location>
</feature>
<proteinExistence type="predicted"/>